<dbReference type="InterPro" id="IPR015943">
    <property type="entry name" value="WD40/YVTN_repeat-like_dom_sf"/>
</dbReference>
<organism evidence="12 13">
    <name type="scientific">Petrolisthes cinctipes</name>
    <name type="common">Flat porcelain crab</name>
    <dbReference type="NCBI Taxonomy" id="88211"/>
    <lineage>
        <taxon>Eukaryota</taxon>
        <taxon>Metazoa</taxon>
        <taxon>Ecdysozoa</taxon>
        <taxon>Arthropoda</taxon>
        <taxon>Crustacea</taxon>
        <taxon>Multicrustacea</taxon>
        <taxon>Malacostraca</taxon>
        <taxon>Eumalacostraca</taxon>
        <taxon>Eucarida</taxon>
        <taxon>Decapoda</taxon>
        <taxon>Pleocyemata</taxon>
        <taxon>Anomura</taxon>
        <taxon>Galatheoidea</taxon>
        <taxon>Porcellanidae</taxon>
        <taxon>Petrolisthes</taxon>
    </lineage>
</organism>
<evidence type="ECO:0000313" key="13">
    <source>
        <dbReference type="Proteomes" id="UP001286313"/>
    </source>
</evidence>
<gene>
    <name evidence="12" type="ORF">Pcinc_008508</name>
</gene>
<evidence type="ECO:0000256" key="1">
    <source>
        <dbReference type="ARBA" id="ARBA00004138"/>
    </source>
</evidence>
<evidence type="ECO:0000256" key="9">
    <source>
        <dbReference type="SAM" id="Coils"/>
    </source>
</evidence>
<dbReference type="SUPFAM" id="SSF47923">
    <property type="entry name" value="Ypt/Rab-GAP domain of gyp1p"/>
    <property type="match status" value="1"/>
</dbReference>
<dbReference type="PROSITE" id="PS50086">
    <property type="entry name" value="TBC_RABGAP"/>
    <property type="match status" value="1"/>
</dbReference>
<keyword evidence="13" id="KW-1185">Reference proteome</keyword>
<sequence length="688" mass="79140">MRYHLALDEDSGIIRPAGFDVGEHKTSTALLPVLSVFGGDGCKMSALSCHCTYLATLTHTHQRTNTLYITNLNENRFYTLKRLADACSVLSFHPYQENYLFVATASTKLYCINVDDGSVVELLGHHTPVSGVHCGVGSTSLVSYNQHEALLWSYPSLTLTSRLQLQHSLPLVWAGHIWQRDEVVAGFSTGTVVVWSRQQQQQQQQQQHRQQQQQHGIVIDPPHSLQLQFEAFALSRCGEWLVGGGSDSGLVVVYSLTNHCVSQILQLPPTCPSIYNNNNPPVFLPHIYLKYPQVLAVQGSAGVLSIIDVTNCTKLKTLRSNRHHIEYISVSDDGGYTCVTYSNGVSKIYPTRCLLPVHTSTVSPTHTPTRDIAFHIIEKREKEREEERERQEKRVERTKELEELLDKNKWYQVLCEFGSYPDKYRVLIWSCVLKLPRNYSVFSVLLDKGIHTAYQHLEEEYTMCDKRLFRALQRTLSCVAHWSPFLAQVTFLPHLLFPFIKLLHNNLLLCFELSVTLILNWCRVWFEFWPDISVTVVNTTERLLCDTDPTLLAHLINIKVTAQHYIWTPLTTAFSTVLSDSDWLTLWDHILSNPPSFLPCVAVAFTIASRNTLLSCSHPTQVKRKKEQEEEKQEQGKEKKEEEEQKKEKKEEEEQKKEEKEEEEQEKEKEEQKKKEEEKEEQEEKETE</sequence>
<evidence type="ECO:0000256" key="10">
    <source>
        <dbReference type="SAM" id="MobiDB-lite"/>
    </source>
</evidence>
<evidence type="ECO:0000256" key="5">
    <source>
        <dbReference type="ARBA" id="ARBA00022737"/>
    </source>
</evidence>
<dbReference type="EMBL" id="JAWQEG010000634">
    <property type="protein sequence ID" value="KAK3887391.1"/>
    <property type="molecule type" value="Genomic_DNA"/>
</dbReference>
<dbReference type="Gene3D" id="2.130.10.10">
    <property type="entry name" value="YVTN repeat-like/Quinoprotein amine dehydrogenase"/>
    <property type="match status" value="2"/>
</dbReference>
<feature type="compositionally biased region" description="Basic and acidic residues" evidence="10">
    <location>
        <begin position="666"/>
        <end position="677"/>
    </location>
</feature>
<comment type="caution">
    <text evidence="12">The sequence shown here is derived from an EMBL/GenBank/DDBJ whole genome shotgun (WGS) entry which is preliminary data.</text>
</comment>
<dbReference type="InterPro" id="IPR051570">
    <property type="entry name" value="TBC1_cilium_biogenesis"/>
</dbReference>
<dbReference type="InterPro" id="IPR036322">
    <property type="entry name" value="WD40_repeat_dom_sf"/>
</dbReference>
<name>A0AAE1KVS1_PETCI</name>
<dbReference type="Proteomes" id="UP001286313">
    <property type="component" value="Unassembled WGS sequence"/>
</dbReference>
<dbReference type="GO" id="GO:0036064">
    <property type="term" value="C:ciliary basal body"/>
    <property type="evidence" value="ECO:0007669"/>
    <property type="project" value="TreeGrafter"/>
</dbReference>
<evidence type="ECO:0000259" key="11">
    <source>
        <dbReference type="PROSITE" id="PS50086"/>
    </source>
</evidence>
<dbReference type="InterPro" id="IPR000195">
    <property type="entry name" value="Rab-GAP-TBC_dom"/>
</dbReference>
<dbReference type="GO" id="GO:0060271">
    <property type="term" value="P:cilium assembly"/>
    <property type="evidence" value="ECO:0007669"/>
    <property type="project" value="TreeGrafter"/>
</dbReference>
<feature type="coiled-coil region" evidence="9">
    <location>
        <begin position="376"/>
        <end position="408"/>
    </location>
</feature>
<evidence type="ECO:0000256" key="3">
    <source>
        <dbReference type="ARBA" id="ARBA00022490"/>
    </source>
</evidence>
<comment type="subcellular location">
    <subcellularLocation>
        <location evidence="1">Cell projection</location>
        <location evidence="1">Cilium</location>
    </subcellularLocation>
    <subcellularLocation>
        <location evidence="2">Cytoplasm</location>
        <location evidence="2">Cytoskeleton</location>
        <location evidence="2">Microtubule organizing center</location>
        <location evidence="2">Centrosome</location>
    </subcellularLocation>
</comment>
<evidence type="ECO:0000256" key="4">
    <source>
        <dbReference type="ARBA" id="ARBA00022574"/>
    </source>
</evidence>
<dbReference type="PANTHER" id="PTHR19853:SF1">
    <property type="entry name" value="TBC1 DOMAIN FAMILY MEMBER 31"/>
    <property type="match status" value="1"/>
</dbReference>
<feature type="compositionally biased region" description="Acidic residues" evidence="10">
    <location>
        <begin position="678"/>
        <end position="688"/>
    </location>
</feature>
<keyword evidence="7" id="KW-0206">Cytoskeleton</keyword>
<keyword evidence="6 9" id="KW-0175">Coiled coil</keyword>
<dbReference type="SUPFAM" id="SSF50978">
    <property type="entry name" value="WD40 repeat-like"/>
    <property type="match status" value="1"/>
</dbReference>
<keyword evidence="5" id="KW-0677">Repeat</keyword>
<evidence type="ECO:0000256" key="6">
    <source>
        <dbReference type="ARBA" id="ARBA00023054"/>
    </source>
</evidence>
<dbReference type="PANTHER" id="PTHR19853">
    <property type="entry name" value="WD REPEAT CONTAINING PROTEIN 3 WDR3"/>
    <property type="match status" value="1"/>
</dbReference>
<accession>A0AAE1KVS1</accession>
<evidence type="ECO:0000313" key="12">
    <source>
        <dbReference type="EMBL" id="KAK3887391.1"/>
    </source>
</evidence>
<feature type="region of interest" description="Disordered" evidence="10">
    <location>
        <begin position="618"/>
        <end position="688"/>
    </location>
</feature>
<dbReference type="Pfam" id="PF00566">
    <property type="entry name" value="RabGAP-TBC"/>
    <property type="match status" value="1"/>
</dbReference>
<proteinExistence type="predicted"/>
<dbReference type="InterPro" id="IPR035969">
    <property type="entry name" value="Rab-GAP_TBC_sf"/>
</dbReference>
<protein>
    <recommendedName>
        <fullName evidence="11">Rab-GAP TBC domain-containing protein</fullName>
    </recommendedName>
</protein>
<keyword evidence="8" id="KW-0966">Cell projection</keyword>
<feature type="compositionally biased region" description="Basic and acidic residues" evidence="10">
    <location>
        <begin position="626"/>
        <end position="659"/>
    </location>
</feature>
<evidence type="ECO:0000256" key="7">
    <source>
        <dbReference type="ARBA" id="ARBA00023212"/>
    </source>
</evidence>
<dbReference type="AlphaFoldDB" id="A0AAE1KVS1"/>
<evidence type="ECO:0000256" key="2">
    <source>
        <dbReference type="ARBA" id="ARBA00004300"/>
    </source>
</evidence>
<reference evidence="12" key="1">
    <citation type="submission" date="2023-10" db="EMBL/GenBank/DDBJ databases">
        <title>Genome assemblies of two species of porcelain crab, Petrolisthes cinctipes and Petrolisthes manimaculis (Anomura: Porcellanidae).</title>
        <authorList>
            <person name="Angst P."/>
        </authorList>
    </citation>
    <scope>NUCLEOTIDE SEQUENCE</scope>
    <source>
        <strain evidence="12">PB745_01</strain>
        <tissue evidence="12">Gill</tissue>
    </source>
</reference>
<evidence type="ECO:0000256" key="8">
    <source>
        <dbReference type="ARBA" id="ARBA00023273"/>
    </source>
</evidence>
<dbReference type="GO" id="GO:0005813">
    <property type="term" value="C:centrosome"/>
    <property type="evidence" value="ECO:0007669"/>
    <property type="project" value="UniProtKB-SubCell"/>
</dbReference>
<keyword evidence="3" id="KW-0963">Cytoplasm</keyword>
<keyword evidence="4" id="KW-0853">WD repeat</keyword>
<dbReference type="Gene3D" id="1.10.472.80">
    <property type="entry name" value="Ypt/Rab-GAP domain of gyp1p, domain 3"/>
    <property type="match status" value="1"/>
</dbReference>
<feature type="domain" description="Rab-GAP TBC" evidence="11">
    <location>
        <begin position="419"/>
        <end position="594"/>
    </location>
</feature>